<dbReference type="InterPro" id="IPR042215">
    <property type="entry name" value="CarD-like_C"/>
</dbReference>
<dbReference type="SUPFAM" id="SSF141259">
    <property type="entry name" value="CarD-like"/>
    <property type="match status" value="1"/>
</dbReference>
<name>A0A5Q2N0T5_9FIRM</name>
<dbReference type="SMART" id="SM01058">
    <property type="entry name" value="CarD_TRCF"/>
    <property type="match status" value="1"/>
</dbReference>
<organism evidence="2 3">
    <name type="scientific">Heliorestis convoluta</name>
    <dbReference type="NCBI Taxonomy" id="356322"/>
    <lineage>
        <taxon>Bacteria</taxon>
        <taxon>Bacillati</taxon>
        <taxon>Bacillota</taxon>
        <taxon>Clostridia</taxon>
        <taxon>Eubacteriales</taxon>
        <taxon>Heliobacteriaceae</taxon>
        <taxon>Heliorestis</taxon>
    </lineage>
</organism>
<dbReference type="KEGG" id="hcv:FTV88_2855"/>
<sequence length="162" mass="18165">MFQVGDKIVYPMHGAGVIEDIQEKEILGNKQLYYVVTIGNMQVMFPTEAKISIRPVVDVAIVEDVLSSTFQEEVSESSLSHSQRYRMNMNRMKSGDIYEGAQVIRDLVRIAAKRSLTTGDRSMLDNARQIFVSELALVMGIDQEEAKELLEEALESPCAESC</sequence>
<dbReference type="PANTHER" id="PTHR38447">
    <property type="entry name" value="TRANSCRIPTION FACTOR YDEB-RELATED"/>
    <property type="match status" value="1"/>
</dbReference>
<dbReference type="InterPro" id="IPR003711">
    <property type="entry name" value="CarD-like/TRCF_RID"/>
</dbReference>
<dbReference type="AlphaFoldDB" id="A0A5Q2N0T5"/>
<dbReference type="RefSeq" id="WP_153726014.1">
    <property type="nucleotide sequence ID" value="NZ_CP045875.1"/>
</dbReference>
<keyword evidence="3" id="KW-1185">Reference proteome</keyword>
<dbReference type="InterPro" id="IPR036101">
    <property type="entry name" value="CarD-like/TRCF_RID_sf"/>
</dbReference>
<dbReference type="Pfam" id="PF21095">
    <property type="entry name" value="CarD_C"/>
    <property type="match status" value="1"/>
</dbReference>
<dbReference type="Gene3D" id="2.40.10.170">
    <property type="match status" value="1"/>
</dbReference>
<dbReference type="PANTHER" id="PTHR38447:SF1">
    <property type="entry name" value="RNA POLYMERASE-BINDING TRANSCRIPTION FACTOR CARD"/>
    <property type="match status" value="1"/>
</dbReference>
<reference evidence="3" key="1">
    <citation type="submission" date="2019-11" db="EMBL/GenBank/DDBJ databases">
        <title>Genome sequence of Heliorestis convoluta strain HH, an alkaliphilic and minimalistic phototrophic bacterium from a soda lake in Egypt.</title>
        <authorList>
            <person name="Dewey E.D."/>
            <person name="Stokes L.M."/>
            <person name="Burchell B.M."/>
            <person name="Shaffer K.N."/>
            <person name="Huntington A.M."/>
            <person name="Baker J.M."/>
            <person name="Nadendla S."/>
            <person name="Giglio M.G."/>
            <person name="Touchman J.W."/>
            <person name="Blankenship R.E."/>
            <person name="Madigan M.T."/>
            <person name="Sattley W.M."/>
        </authorList>
    </citation>
    <scope>NUCLEOTIDE SEQUENCE [LARGE SCALE GENOMIC DNA]</scope>
    <source>
        <strain evidence="3">HH</strain>
    </source>
</reference>
<gene>
    <name evidence="2" type="ORF">FTV88_2855</name>
</gene>
<dbReference type="Pfam" id="PF02559">
    <property type="entry name" value="CarD_TRCF_RID"/>
    <property type="match status" value="1"/>
</dbReference>
<evidence type="ECO:0000313" key="3">
    <source>
        <dbReference type="Proteomes" id="UP000366051"/>
    </source>
</evidence>
<dbReference type="InterPro" id="IPR048792">
    <property type="entry name" value="CarD_C"/>
</dbReference>
<evidence type="ECO:0000313" key="2">
    <source>
        <dbReference type="EMBL" id="QGG48944.1"/>
    </source>
</evidence>
<proteinExistence type="predicted"/>
<dbReference type="InterPro" id="IPR052531">
    <property type="entry name" value="CarD-like_regulator"/>
</dbReference>
<dbReference type="OrthoDB" id="9786074at2"/>
<dbReference type="Proteomes" id="UP000366051">
    <property type="component" value="Chromosome"/>
</dbReference>
<dbReference type="GO" id="GO:0009303">
    <property type="term" value="P:rRNA transcription"/>
    <property type="evidence" value="ECO:0007669"/>
    <property type="project" value="TreeGrafter"/>
</dbReference>
<feature type="domain" description="CarD-like/TRCF RNAP-interacting" evidence="1">
    <location>
        <begin position="1"/>
        <end position="108"/>
    </location>
</feature>
<dbReference type="Gene3D" id="1.20.58.1290">
    <property type="entry name" value="CarD-like, C-terminal domain"/>
    <property type="match status" value="1"/>
</dbReference>
<accession>A0A5Q2N0T5</accession>
<evidence type="ECO:0000259" key="1">
    <source>
        <dbReference type="SMART" id="SM01058"/>
    </source>
</evidence>
<protein>
    <submittedName>
        <fullName evidence="2">CarD family transcriptional regulator</fullName>
    </submittedName>
</protein>
<dbReference type="EMBL" id="CP045875">
    <property type="protein sequence ID" value="QGG48944.1"/>
    <property type="molecule type" value="Genomic_DNA"/>
</dbReference>